<feature type="chain" id="PRO_5021867756" description="Lipoprotein" evidence="2">
    <location>
        <begin position="20"/>
        <end position="108"/>
    </location>
</feature>
<evidence type="ECO:0000256" key="2">
    <source>
        <dbReference type="SAM" id="SignalP"/>
    </source>
</evidence>
<sequence>MKTMIRLVGLAGLIGLSLAGCNQTTSPAPSSATVTPSSFRMPEGSGCKGEVDRYRAVMDNDLAMGHVNQSVYSRVVRDIDQAASACAAGRDAEAVRMINAAKSRYGYA</sequence>
<keyword evidence="2" id="KW-0732">Signal</keyword>
<dbReference type="EMBL" id="BJYU01000003">
    <property type="protein sequence ID" value="GEO12853.1"/>
    <property type="molecule type" value="Genomic_DNA"/>
</dbReference>
<keyword evidence="4" id="KW-1185">Reference proteome</keyword>
<evidence type="ECO:0000313" key="3">
    <source>
        <dbReference type="EMBL" id="GEO12853.1"/>
    </source>
</evidence>
<organism evidence="3 4">
    <name type="scientific">Microvirga aerophila</name>
    <dbReference type="NCBI Taxonomy" id="670291"/>
    <lineage>
        <taxon>Bacteria</taxon>
        <taxon>Pseudomonadati</taxon>
        <taxon>Pseudomonadota</taxon>
        <taxon>Alphaproteobacteria</taxon>
        <taxon>Hyphomicrobiales</taxon>
        <taxon>Methylobacteriaceae</taxon>
        <taxon>Microvirga</taxon>
    </lineage>
</organism>
<reference evidence="3 4" key="1">
    <citation type="submission" date="2019-07" db="EMBL/GenBank/DDBJ databases">
        <title>Whole genome shotgun sequence of Microvirga aerophila NBRC 106136.</title>
        <authorList>
            <person name="Hosoyama A."/>
            <person name="Uohara A."/>
            <person name="Ohji S."/>
            <person name="Ichikawa N."/>
        </authorList>
    </citation>
    <scope>NUCLEOTIDE SEQUENCE [LARGE SCALE GENOMIC DNA]</scope>
    <source>
        <strain evidence="3 4">NBRC 106136</strain>
    </source>
</reference>
<dbReference type="OrthoDB" id="8161815at2"/>
<proteinExistence type="predicted"/>
<feature type="region of interest" description="Disordered" evidence="1">
    <location>
        <begin position="25"/>
        <end position="46"/>
    </location>
</feature>
<evidence type="ECO:0008006" key="5">
    <source>
        <dbReference type="Google" id="ProtNLM"/>
    </source>
</evidence>
<comment type="caution">
    <text evidence="3">The sequence shown here is derived from an EMBL/GenBank/DDBJ whole genome shotgun (WGS) entry which is preliminary data.</text>
</comment>
<dbReference type="PROSITE" id="PS51257">
    <property type="entry name" value="PROKAR_LIPOPROTEIN"/>
    <property type="match status" value="1"/>
</dbReference>
<feature type="compositionally biased region" description="Low complexity" evidence="1">
    <location>
        <begin position="25"/>
        <end position="38"/>
    </location>
</feature>
<evidence type="ECO:0000256" key="1">
    <source>
        <dbReference type="SAM" id="MobiDB-lite"/>
    </source>
</evidence>
<feature type="signal peptide" evidence="2">
    <location>
        <begin position="1"/>
        <end position="19"/>
    </location>
</feature>
<dbReference type="Proteomes" id="UP000321085">
    <property type="component" value="Unassembled WGS sequence"/>
</dbReference>
<dbReference type="RefSeq" id="WP_114184097.1">
    <property type="nucleotide sequence ID" value="NZ_BJYU01000003.1"/>
</dbReference>
<protein>
    <recommendedName>
        <fullName evidence="5">Lipoprotein</fullName>
    </recommendedName>
</protein>
<dbReference type="AlphaFoldDB" id="A0A512BLM9"/>
<gene>
    <name evidence="3" type="ORF">MAE02_05490</name>
</gene>
<name>A0A512BLM9_9HYPH</name>
<evidence type="ECO:0000313" key="4">
    <source>
        <dbReference type="Proteomes" id="UP000321085"/>
    </source>
</evidence>
<accession>A0A512BLM9</accession>